<dbReference type="Pfam" id="PF01535">
    <property type="entry name" value="PPR"/>
    <property type="match status" value="4"/>
</dbReference>
<dbReference type="InterPro" id="IPR011990">
    <property type="entry name" value="TPR-like_helical_dom_sf"/>
</dbReference>
<sequence>MHIVKWNLLDTHIVLAGALVDMYVRCGEFEKAIEVFDKLPVHDVVSWNVLIGGYAQHGYNKQALKCFYDMQARGVCPNPITFSFVLKVCSNVGDLEMGEKLQTQILREHMSEQDIGISNAVIDMYSRCGSLIKAREVFNAVSKKNTATWNALIAGYCQHGHYEEALGCFRQMQLEGCSPNAVTLASVLTSCGSAGALDQGQEIHMHIVKWNLLDTHIVLAGALVDMYVRCGEFEKAIEVFDKLPVHDVVSWNVLIGGYAQHGYNKQALKCFYDMQARGVCPNPITFSFVLKVCSNVGDLEMGEKLQTQILREHMSEQDIGISNAVIDMYSRCGSLIKAREVFNAVSKKNTATWNALIAGYCQHGHYEEALGCFRQMQLEGFRMDEITTSCMFKVCGNLRALDEGNAIHLQAVKEGLLQGDVVGTNALIDIYTKCNALGGSTKCLR</sequence>
<comment type="caution">
    <text evidence="4">The sequence shown here is derived from an EMBL/GenBank/DDBJ whole genome shotgun (WGS) entry which is preliminary data.</text>
</comment>
<dbReference type="Proteomes" id="UP000825935">
    <property type="component" value="Chromosome 12"/>
</dbReference>
<dbReference type="Gene3D" id="1.25.40.10">
    <property type="entry name" value="Tetratricopeptide repeat domain"/>
    <property type="match status" value="4"/>
</dbReference>
<feature type="repeat" description="PPR" evidence="2">
    <location>
        <begin position="349"/>
        <end position="383"/>
    </location>
</feature>
<gene>
    <name evidence="4" type="ORF">KP509_12G035100</name>
</gene>
<feature type="chain" id="PRO_5035904522" description="Pentatricopeptide repeat-containing protein" evidence="3">
    <location>
        <begin position="17"/>
        <end position="445"/>
    </location>
</feature>
<feature type="repeat" description="PPR" evidence="2">
    <location>
        <begin position="43"/>
        <end position="77"/>
    </location>
</feature>
<dbReference type="Pfam" id="PF13041">
    <property type="entry name" value="PPR_2"/>
    <property type="match status" value="4"/>
</dbReference>
<reference evidence="4" key="1">
    <citation type="submission" date="2021-08" db="EMBL/GenBank/DDBJ databases">
        <title>WGS assembly of Ceratopteris richardii.</title>
        <authorList>
            <person name="Marchant D.B."/>
            <person name="Chen G."/>
            <person name="Jenkins J."/>
            <person name="Shu S."/>
            <person name="Leebens-Mack J."/>
            <person name="Grimwood J."/>
            <person name="Schmutz J."/>
            <person name="Soltis P."/>
            <person name="Soltis D."/>
            <person name="Chen Z.-H."/>
        </authorList>
    </citation>
    <scope>NUCLEOTIDE SEQUENCE</scope>
    <source>
        <strain evidence="4">Whitten #5841</strain>
        <tissue evidence="4">Leaf</tissue>
    </source>
</reference>
<dbReference type="PROSITE" id="PS51375">
    <property type="entry name" value="PPR"/>
    <property type="match status" value="4"/>
</dbReference>
<keyword evidence="5" id="KW-1185">Reference proteome</keyword>
<organism evidence="4 5">
    <name type="scientific">Ceratopteris richardii</name>
    <name type="common">Triangle waterfern</name>
    <dbReference type="NCBI Taxonomy" id="49495"/>
    <lineage>
        <taxon>Eukaryota</taxon>
        <taxon>Viridiplantae</taxon>
        <taxon>Streptophyta</taxon>
        <taxon>Embryophyta</taxon>
        <taxon>Tracheophyta</taxon>
        <taxon>Polypodiopsida</taxon>
        <taxon>Polypodiidae</taxon>
        <taxon>Polypodiales</taxon>
        <taxon>Pteridineae</taxon>
        <taxon>Pteridaceae</taxon>
        <taxon>Parkerioideae</taxon>
        <taxon>Ceratopteris</taxon>
    </lineage>
</organism>
<dbReference type="FunFam" id="1.25.40.10:FF:000031">
    <property type="entry name" value="Pentatricopeptide repeat-containing protein mitochondrial"/>
    <property type="match status" value="1"/>
</dbReference>
<dbReference type="AlphaFoldDB" id="A0A8T2TKK1"/>
<evidence type="ECO:0000313" key="5">
    <source>
        <dbReference type="Proteomes" id="UP000825935"/>
    </source>
</evidence>
<dbReference type="EMBL" id="CM035417">
    <property type="protein sequence ID" value="KAH7423008.1"/>
    <property type="molecule type" value="Genomic_DNA"/>
</dbReference>
<dbReference type="GO" id="GO:0003723">
    <property type="term" value="F:RNA binding"/>
    <property type="evidence" value="ECO:0007669"/>
    <property type="project" value="InterPro"/>
</dbReference>
<keyword evidence="3" id="KW-0732">Signal</keyword>
<dbReference type="OMA" id="WNLLDTH"/>
<name>A0A8T2TKK1_CERRI</name>
<dbReference type="NCBIfam" id="TIGR00756">
    <property type="entry name" value="PPR"/>
    <property type="match status" value="4"/>
</dbReference>
<evidence type="ECO:0008006" key="6">
    <source>
        <dbReference type="Google" id="ProtNLM"/>
    </source>
</evidence>
<proteinExistence type="predicted"/>
<protein>
    <recommendedName>
        <fullName evidence="6">Pentatricopeptide repeat-containing protein</fullName>
    </recommendedName>
</protein>
<accession>A0A8T2TKK1</accession>
<evidence type="ECO:0000256" key="1">
    <source>
        <dbReference type="ARBA" id="ARBA00022737"/>
    </source>
</evidence>
<dbReference type="OrthoDB" id="185373at2759"/>
<dbReference type="InterPro" id="IPR046960">
    <property type="entry name" value="PPR_At4g14850-like_plant"/>
</dbReference>
<dbReference type="FunFam" id="1.25.40.10:FF:000285">
    <property type="entry name" value="Pentatricopeptide repeat-containing protein, chloroplastic"/>
    <property type="match status" value="2"/>
</dbReference>
<dbReference type="InterPro" id="IPR002885">
    <property type="entry name" value="PPR_rpt"/>
</dbReference>
<feature type="repeat" description="PPR" evidence="2">
    <location>
        <begin position="247"/>
        <end position="281"/>
    </location>
</feature>
<keyword evidence="1" id="KW-0677">Repeat</keyword>
<evidence type="ECO:0000256" key="3">
    <source>
        <dbReference type="SAM" id="SignalP"/>
    </source>
</evidence>
<dbReference type="SUPFAM" id="SSF48452">
    <property type="entry name" value="TPR-like"/>
    <property type="match status" value="1"/>
</dbReference>
<dbReference type="GO" id="GO:0009451">
    <property type="term" value="P:RNA modification"/>
    <property type="evidence" value="ECO:0007669"/>
    <property type="project" value="InterPro"/>
</dbReference>
<evidence type="ECO:0000256" key="2">
    <source>
        <dbReference type="PROSITE-ProRule" id="PRU00708"/>
    </source>
</evidence>
<dbReference type="PANTHER" id="PTHR47926">
    <property type="entry name" value="PENTATRICOPEPTIDE REPEAT-CONTAINING PROTEIN"/>
    <property type="match status" value="1"/>
</dbReference>
<feature type="repeat" description="PPR" evidence="2">
    <location>
        <begin position="145"/>
        <end position="179"/>
    </location>
</feature>
<evidence type="ECO:0000313" key="4">
    <source>
        <dbReference type="EMBL" id="KAH7423008.1"/>
    </source>
</evidence>
<dbReference type="FunFam" id="1.25.40.10:FF:000351">
    <property type="entry name" value="Pentatricopeptide repeat-containing protein"/>
    <property type="match status" value="1"/>
</dbReference>
<feature type="signal peptide" evidence="3">
    <location>
        <begin position="1"/>
        <end position="16"/>
    </location>
</feature>